<name>A0AAV8XFY9_9CUCU</name>
<keyword evidence="7" id="KW-0106">Calcium</keyword>
<dbReference type="GO" id="GO:0016324">
    <property type="term" value="C:apical plasma membrane"/>
    <property type="evidence" value="ECO:0007669"/>
    <property type="project" value="TreeGrafter"/>
</dbReference>
<dbReference type="Gene3D" id="4.10.400.10">
    <property type="entry name" value="Low-density Lipoprotein Receptor"/>
    <property type="match status" value="3"/>
</dbReference>
<feature type="repeat" description="LDL-receptor class B" evidence="14">
    <location>
        <begin position="241"/>
        <end position="285"/>
    </location>
</feature>
<keyword evidence="11" id="KW-0675">Receptor</keyword>
<feature type="disulfide bond" evidence="13">
    <location>
        <begin position="471"/>
        <end position="489"/>
    </location>
</feature>
<feature type="repeat" description="LDL-receptor class B" evidence="14">
    <location>
        <begin position="286"/>
        <end position="328"/>
    </location>
</feature>
<evidence type="ECO:0000256" key="10">
    <source>
        <dbReference type="ARBA" id="ARBA00023157"/>
    </source>
</evidence>
<comment type="caution">
    <text evidence="15">The sequence shown here is derived from an EMBL/GenBank/DDBJ whole genome shotgun (WGS) entry which is preliminary data.</text>
</comment>
<evidence type="ECO:0000256" key="4">
    <source>
        <dbReference type="ARBA" id="ARBA00022692"/>
    </source>
</evidence>
<feature type="disulfide bond" evidence="13">
    <location>
        <begin position="520"/>
        <end position="535"/>
    </location>
</feature>
<dbReference type="EMBL" id="JAPWTK010000641">
    <property type="protein sequence ID" value="KAJ8937573.1"/>
    <property type="molecule type" value="Genomic_DNA"/>
</dbReference>
<evidence type="ECO:0000313" key="15">
    <source>
        <dbReference type="EMBL" id="KAJ8937573.1"/>
    </source>
</evidence>
<organism evidence="15 16">
    <name type="scientific">Aromia moschata</name>
    <dbReference type="NCBI Taxonomy" id="1265417"/>
    <lineage>
        <taxon>Eukaryota</taxon>
        <taxon>Metazoa</taxon>
        <taxon>Ecdysozoa</taxon>
        <taxon>Arthropoda</taxon>
        <taxon>Hexapoda</taxon>
        <taxon>Insecta</taxon>
        <taxon>Pterygota</taxon>
        <taxon>Neoptera</taxon>
        <taxon>Endopterygota</taxon>
        <taxon>Coleoptera</taxon>
        <taxon>Polyphaga</taxon>
        <taxon>Cucujiformia</taxon>
        <taxon>Chrysomeloidea</taxon>
        <taxon>Cerambycidae</taxon>
        <taxon>Cerambycinae</taxon>
        <taxon>Callichromatini</taxon>
        <taxon>Aromia</taxon>
    </lineage>
</organism>
<evidence type="ECO:0000256" key="5">
    <source>
        <dbReference type="ARBA" id="ARBA00022729"/>
    </source>
</evidence>
<evidence type="ECO:0000313" key="16">
    <source>
        <dbReference type="Proteomes" id="UP001162162"/>
    </source>
</evidence>
<gene>
    <name evidence="15" type="ORF">NQ318_023104</name>
</gene>
<dbReference type="Pfam" id="PF00058">
    <property type="entry name" value="Ldl_recept_b"/>
    <property type="match status" value="2"/>
</dbReference>
<evidence type="ECO:0000256" key="14">
    <source>
        <dbReference type="PROSITE-ProRule" id="PRU00461"/>
    </source>
</evidence>
<feature type="disulfide bond" evidence="13">
    <location>
        <begin position="483"/>
        <end position="498"/>
    </location>
</feature>
<dbReference type="PRINTS" id="PR00261">
    <property type="entry name" value="LDLRECEPTOR"/>
</dbReference>
<keyword evidence="5" id="KW-0732">Signal</keyword>
<keyword evidence="6" id="KW-0677">Repeat</keyword>
<evidence type="ECO:0000256" key="8">
    <source>
        <dbReference type="ARBA" id="ARBA00022989"/>
    </source>
</evidence>
<proteinExistence type="predicted"/>
<evidence type="ECO:0000256" key="3">
    <source>
        <dbReference type="ARBA" id="ARBA00022583"/>
    </source>
</evidence>
<keyword evidence="8" id="KW-1133">Transmembrane helix</keyword>
<evidence type="ECO:0000256" key="13">
    <source>
        <dbReference type="PROSITE-ProRule" id="PRU00124"/>
    </source>
</evidence>
<dbReference type="InterPro" id="IPR051221">
    <property type="entry name" value="LDLR-related"/>
</dbReference>
<feature type="disulfide bond" evidence="13">
    <location>
        <begin position="430"/>
        <end position="448"/>
    </location>
</feature>
<dbReference type="InterPro" id="IPR036055">
    <property type="entry name" value="LDL_receptor-like_sf"/>
</dbReference>
<dbReference type="SMART" id="SM00192">
    <property type="entry name" value="LDLa"/>
    <property type="match status" value="3"/>
</dbReference>
<comment type="caution">
    <text evidence="13">Lacks conserved residue(s) required for the propagation of feature annotation.</text>
</comment>
<dbReference type="AlphaFoldDB" id="A0AAV8XFY9"/>
<dbReference type="PANTHER" id="PTHR22722">
    <property type="entry name" value="LOW-DENSITY LIPOPROTEIN RECEPTOR-RELATED PROTEIN 2-RELATED"/>
    <property type="match status" value="1"/>
</dbReference>
<keyword evidence="10 13" id="KW-1015">Disulfide bond</keyword>
<accession>A0AAV8XFY9</accession>
<evidence type="ECO:0000256" key="6">
    <source>
        <dbReference type="ARBA" id="ARBA00022737"/>
    </source>
</evidence>
<keyword evidence="3" id="KW-0254">Endocytosis</keyword>
<evidence type="ECO:0000256" key="9">
    <source>
        <dbReference type="ARBA" id="ARBA00023136"/>
    </source>
</evidence>
<keyword evidence="16" id="KW-1185">Reference proteome</keyword>
<dbReference type="FunFam" id="2.120.10.30:FF:000241">
    <property type="entry name" value="Low-density lipoprotein receptor-related protein 6"/>
    <property type="match status" value="1"/>
</dbReference>
<keyword evidence="12" id="KW-0325">Glycoprotein</keyword>
<reference evidence="15" key="1">
    <citation type="journal article" date="2023" name="Insect Mol. Biol.">
        <title>Genome sequencing provides insights into the evolution of gene families encoding plant cell wall-degrading enzymes in longhorned beetles.</title>
        <authorList>
            <person name="Shin N.R."/>
            <person name="Okamura Y."/>
            <person name="Kirsch R."/>
            <person name="Pauchet Y."/>
        </authorList>
    </citation>
    <scope>NUCLEOTIDE SEQUENCE</scope>
    <source>
        <strain evidence="15">AMC_N1</strain>
    </source>
</reference>
<feature type="disulfide bond" evidence="13">
    <location>
        <begin position="508"/>
        <end position="526"/>
    </location>
</feature>
<dbReference type="Pfam" id="PF00057">
    <property type="entry name" value="Ldl_recept_a"/>
    <property type="match status" value="3"/>
</dbReference>
<feature type="disulfide bond" evidence="13">
    <location>
        <begin position="464"/>
        <end position="476"/>
    </location>
</feature>
<evidence type="ECO:0000256" key="12">
    <source>
        <dbReference type="ARBA" id="ARBA00023180"/>
    </source>
</evidence>
<dbReference type="InterPro" id="IPR000033">
    <property type="entry name" value="LDLR_classB_rpt"/>
</dbReference>
<keyword evidence="2" id="KW-0245">EGF-like domain</keyword>
<dbReference type="GO" id="GO:0043235">
    <property type="term" value="C:receptor complex"/>
    <property type="evidence" value="ECO:0007669"/>
    <property type="project" value="TreeGrafter"/>
</dbReference>
<dbReference type="GO" id="GO:0006898">
    <property type="term" value="P:receptor-mediated endocytosis"/>
    <property type="evidence" value="ECO:0007669"/>
    <property type="project" value="TreeGrafter"/>
</dbReference>
<dbReference type="PROSITE" id="PS01209">
    <property type="entry name" value="LDLRA_1"/>
    <property type="match status" value="2"/>
</dbReference>
<keyword evidence="4" id="KW-0812">Transmembrane</keyword>
<dbReference type="SUPFAM" id="SSF63825">
    <property type="entry name" value="YWTD domain"/>
    <property type="match status" value="2"/>
</dbReference>
<protein>
    <submittedName>
        <fullName evidence="15">Uncharacterized protein</fullName>
    </submittedName>
</protein>
<dbReference type="InterPro" id="IPR011042">
    <property type="entry name" value="6-blade_b-propeller_TolB-like"/>
</dbReference>
<dbReference type="Proteomes" id="UP001162162">
    <property type="component" value="Unassembled WGS sequence"/>
</dbReference>
<sequence>MDGQNRRVLLDNCVSIADVTLDSDNQLVYFCDAGSKTIERIEYGGKEHVVLLNDSLEKPVALTVFDGLLYWTDSVHMKGSIRVAPVANLTRFKVIEEGLGESLKDIQVFSKRKQRGTNPCAVDNGGCEQLCFFNGTHPNAIGLTFSYKHHRLFYSDIQKGSINAVYFNGSDHKVIVERQGSVEGLAYEQLHNALYWTCNNDATINRVNLTDRMENGSLVETIVRLRIQDKPRGIAVDSCGARVYWTNWNSYQPSIERAFLSGYRREAIIKTDIRMPNAITLDHKAQKLYWGDARLDKIERCEYDGTKRIVLAKVTPQHPFALAVYGDFIYWTDWMLHAVIRADKFTGQYVVLLRRDVARPMGIVTVANDTDDCFSNPCLIRNGGCGEICALRAAGTVECSCFEDRVLSEDGRCKSKVSSNCSNSGDSFRCSDGGCVPFHLTCDGVPHCADQSDEEPGYCGYRTCPLGWFQCQNKMCISRNLTCNEVDDCGDSSDEMSCPCNEEDHFRCANGQCILNYHRCDHDPDCQDKSDEIGCGE</sequence>
<keyword evidence="9" id="KW-0472">Membrane</keyword>
<evidence type="ECO:0000256" key="1">
    <source>
        <dbReference type="ARBA" id="ARBA00004167"/>
    </source>
</evidence>
<dbReference type="Gene3D" id="2.120.10.30">
    <property type="entry name" value="TolB, C-terminal domain"/>
    <property type="match status" value="2"/>
</dbReference>
<dbReference type="InterPro" id="IPR002172">
    <property type="entry name" value="LDrepeatLR_classA_rpt"/>
</dbReference>
<dbReference type="PROSITE" id="PS50068">
    <property type="entry name" value="LDLRA_2"/>
    <property type="match status" value="3"/>
</dbReference>
<evidence type="ECO:0000256" key="2">
    <source>
        <dbReference type="ARBA" id="ARBA00022536"/>
    </source>
</evidence>
<dbReference type="SMART" id="SM00135">
    <property type="entry name" value="LY"/>
    <property type="match status" value="7"/>
</dbReference>
<dbReference type="PROSITE" id="PS51120">
    <property type="entry name" value="LDLRB"/>
    <property type="match status" value="2"/>
</dbReference>
<comment type="subcellular location">
    <subcellularLocation>
        <location evidence="1">Membrane</location>
        <topology evidence="1">Single-pass membrane protein</topology>
    </subcellularLocation>
</comment>
<evidence type="ECO:0000256" key="7">
    <source>
        <dbReference type="ARBA" id="ARBA00022837"/>
    </source>
</evidence>
<dbReference type="InterPro" id="IPR023415">
    <property type="entry name" value="LDLR_class-A_CS"/>
</dbReference>
<dbReference type="CDD" id="cd00112">
    <property type="entry name" value="LDLa"/>
    <property type="match status" value="3"/>
</dbReference>
<evidence type="ECO:0000256" key="11">
    <source>
        <dbReference type="ARBA" id="ARBA00023170"/>
    </source>
</evidence>
<dbReference type="GO" id="GO:0042562">
    <property type="term" value="F:hormone binding"/>
    <property type="evidence" value="ECO:0007669"/>
    <property type="project" value="TreeGrafter"/>
</dbReference>
<dbReference type="PANTHER" id="PTHR22722:SF5">
    <property type="entry name" value="LOW-DENSITY LIPOPROTEIN RECEPTOR-RELATED PROTEIN 1B"/>
    <property type="match status" value="1"/>
</dbReference>
<dbReference type="SUPFAM" id="SSF57424">
    <property type="entry name" value="LDL receptor-like module"/>
    <property type="match status" value="3"/>
</dbReference>